<organism evidence="4 5">
    <name type="scientific">Muntiacus reevesi</name>
    <name type="common">Reeves' muntjac</name>
    <name type="synonym">Cervus reevesi</name>
    <dbReference type="NCBI Taxonomy" id="9886"/>
    <lineage>
        <taxon>Eukaryota</taxon>
        <taxon>Metazoa</taxon>
        <taxon>Chordata</taxon>
        <taxon>Craniata</taxon>
        <taxon>Vertebrata</taxon>
        <taxon>Euteleostomi</taxon>
        <taxon>Mammalia</taxon>
        <taxon>Eutheria</taxon>
        <taxon>Laurasiatheria</taxon>
        <taxon>Artiodactyla</taxon>
        <taxon>Ruminantia</taxon>
        <taxon>Pecora</taxon>
        <taxon>Cervidae</taxon>
        <taxon>Muntiacinae</taxon>
        <taxon>Muntiacus</taxon>
    </lineage>
</organism>
<evidence type="ECO:0000259" key="1">
    <source>
        <dbReference type="Pfam" id="PF18411"/>
    </source>
</evidence>
<dbReference type="PANTHER" id="PTHR16592:SF8">
    <property type="entry name" value="ASTROTACTIN-1"/>
    <property type="match status" value="1"/>
</dbReference>
<dbReference type="Gene3D" id="2.10.25.10">
    <property type="entry name" value="Laminin"/>
    <property type="match status" value="1"/>
</dbReference>
<name>A0A5N3XS60_MUNRE</name>
<sequence length="875" mass="97020">MNYSPPGSSVHGISQARILGCRFLLQGIVPTQGLSLPYCRQILYHLSHQGRAINSGYDIIIIFLSMEFQLSCLLNSTFLNEPLPPLPLSFLSHTSLLFSLIYHLPHRIGCFHAFLTGSADSQNRFLAEPSLPFSLLTKPRFLHLLYRQVDSLPLSHLGSPLNIQVVVESLRHEQKVCSDFGVKEATGDWHLWSCRRSSVSCTCTRPPHAHPKHVCVSPQLPRSVFQGVDEKAWGLVTKFTYTLGEGMWLPLSKSFVIPPAELAINPSAKCKTDMTVMEDAVEVREELMTSSSFDSLEVLLDSFGPVRDCSKDNGGCSKNFRCISDRKLDSTGCVCPSGLSPMKDSSGCYDRHIGVDCSDGFNGGCEQLCLQQMAPFPDDPTVYNILMFCGCIEDYKLGVDGRSCQLIAETCPEGGDCGESRELPMNQTLFGEVFFGYNNHSKEVAAGQVLRGTFSPCCFPPSPLPFILCLAGNSPSDESEERERDPKVLTFPEYIASLSESGTKRVAAGVRMECQSKGRCPSSCPLCHVTSSPDTPAEPVLLEVTRAAPIYELVTNNQTQRLLLEATMSSLWCSGTGDVIEDWCRCDSTAFGADGLPTCAPLPQPVLRLSTVHEPSSTLVVLEWEHSEPPIGVQIVDYLIRQEKVTDRMDHSKVETETVLSFVDDIISGAKSPCAMPSQVPDKQLTTISLIIRCLEPDTIYMFTLWGVDNTGRRSRPSDVIVKTPCPVVDDVKAQEIADKIYNLFNGYTSGKEQQTAYNTLLDLGSPTLHRVLYHYNQHYESFGEFTWRCEDELGPRKAGLILSQLGDLSGWCNGLLQEPKIGLRRSSLKYLGCRYSEIKPYGLDWSELSRDLRKTCEEQTLSIPYNDYGDSKDI</sequence>
<dbReference type="GO" id="GO:0005768">
    <property type="term" value="C:endosome"/>
    <property type="evidence" value="ECO:0007669"/>
    <property type="project" value="TreeGrafter"/>
</dbReference>
<dbReference type="InterPro" id="IPR045574">
    <property type="entry name" value="ASTN1_2_Fn3"/>
</dbReference>
<dbReference type="EMBL" id="VCEB01000005">
    <property type="protein sequence ID" value="KAB0376521.1"/>
    <property type="molecule type" value="Genomic_DNA"/>
</dbReference>
<dbReference type="GO" id="GO:0001764">
    <property type="term" value="P:neuron migration"/>
    <property type="evidence" value="ECO:0007669"/>
    <property type="project" value="InterPro"/>
</dbReference>
<gene>
    <name evidence="4" type="ORF">FD755_010965</name>
</gene>
<comment type="caution">
    <text evidence="4">The sequence shown here is derived from an EMBL/GenBank/DDBJ whole genome shotgun (WGS) entry which is preliminary data.</text>
</comment>
<dbReference type="InterPro" id="IPR036116">
    <property type="entry name" value="FN3_sf"/>
</dbReference>
<dbReference type="InterPro" id="IPR040685">
    <property type="entry name" value="Annexin-like"/>
</dbReference>
<dbReference type="GO" id="GO:0016020">
    <property type="term" value="C:membrane"/>
    <property type="evidence" value="ECO:0007669"/>
    <property type="project" value="TreeGrafter"/>
</dbReference>
<dbReference type="Proteomes" id="UP000326062">
    <property type="component" value="Chromosome 5"/>
</dbReference>
<dbReference type="SUPFAM" id="SSF49265">
    <property type="entry name" value="Fibronectin type III"/>
    <property type="match status" value="1"/>
</dbReference>
<evidence type="ECO:0000313" key="4">
    <source>
        <dbReference type="EMBL" id="KAB0376521.1"/>
    </source>
</evidence>
<protein>
    <submittedName>
        <fullName evidence="4">Uncharacterized protein</fullName>
    </submittedName>
</protein>
<evidence type="ECO:0000259" key="3">
    <source>
        <dbReference type="Pfam" id="PF19743"/>
    </source>
</evidence>
<dbReference type="Pfam" id="PF18411">
    <property type="entry name" value="Annexin_2"/>
    <property type="match status" value="1"/>
</dbReference>
<feature type="domain" description="Astrotactin-1/2 Fn3" evidence="3">
    <location>
        <begin position="603"/>
        <end position="724"/>
    </location>
</feature>
<keyword evidence="5" id="KW-1185">Reference proteome</keyword>
<dbReference type="GO" id="GO:0007158">
    <property type="term" value="P:neuron cell-cell adhesion"/>
    <property type="evidence" value="ECO:0007669"/>
    <property type="project" value="TreeGrafter"/>
</dbReference>
<reference evidence="4 5" key="1">
    <citation type="submission" date="2019-06" db="EMBL/GenBank/DDBJ databases">
        <title>Discovery of a novel chromosome fission-fusion reversal in muntjac.</title>
        <authorList>
            <person name="Mudd A.B."/>
            <person name="Bredeson J.V."/>
            <person name="Baum R."/>
            <person name="Hockemeyer D."/>
            <person name="Rokhsar D.S."/>
        </authorList>
    </citation>
    <scope>NUCLEOTIDE SEQUENCE [LARGE SCALE GENOMIC DNA]</scope>
    <source>
        <strain evidence="4">UCam_UCB_Mr</strain>
        <tissue evidence="4">Fibroblast cell line</tissue>
    </source>
</reference>
<dbReference type="PANTHER" id="PTHR16592">
    <property type="entry name" value="ASTROTACTIN-1-LIKE"/>
    <property type="match status" value="1"/>
</dbReference>
<dbReference type="AlphaFoldDB" id="A0A5N3XS60"/>
<dbReference type="InterPro" id="IPR026995">
    <property type="entry name" value="Astrotactin"/>
</dbReference>
<accession>A0A5N3XS60</accession>
<feature type="domain" description="Annexin-like" evidence="1">
    <location>
        <begin position="726"/>
        <end position="818"/>
    </location>
</feature>
<evidence type="ECO:0000313" key="5">
    <source>
        <dbReference type="Proteomes" id="UP000326062"/>
    </source>
</evidence>
<feature type="domain" description="Astrotactin-1/2 N-terminal" evidence="2">
    <location>
        <begin position="235"/>
        <end position="345"/>
    </location>
</feature>
<dbReference type="Pfam" id="PF19441">
    <property type="entry name" value="ASTN_1_2_N"/>
    <property type="match status" value="1"/>
</dbReference>
<dbReference type="InterPro" id="IPR045575">
    <property type="entry name" value="ASTN_1_2_N"/>
</dbReference>
<proteinExistence type="predicted"/>
<dbReference type="Pfam" id="PF19743">
    <property type="entry name" value="ASTN1_2_fn3"/>
    <property type="match status" value="1"/>
</dbReference>
<evidence type="ECO:0000259" key="2">
    <source>
        <dbReference type="Pfam" id="PF19441"/>
    </source>
</evidence>